<evidence type="ECO:0000259" key="4">
    <source>
        <dbReference type="SMART" id="SM00822"/>
    </source>
</evidence>
<protein>
    <submittedName>
        <fullName evidence="5">SDR family oxidoreductase</fullName>
        <ecNumber evidence="5">1.1.-.-</ecNumber>
    </submittedName>
</protein>
<name>A0ABU3S8A7_9HYPH</name>
<evidence type="ECO:0000313" key="6">
    <source>
        <dbReference type="Proteomes" id="UP001254257"/>
    </source>
</evidence>
<dbReference type="Pfam" id="PF00106">
    <property type="entry name" value="adh_short"/>
    <property type="match status" value="1"/>
</dbReference>
<evidence type="ECO:0000256" key="2">
    <source>
        <dbReference type="ARBA" id="ARBA00023002"/>
    </source>
</evidence>
<comment type="similarity">
    <text evidence="1 3">Belongs to the short-chain dehydrogenases/reductases (SDR) family.</text>
</comment>
<dbReference type="EC" id="1.1.-.-" evidence="5"/>
<dbReference type="InterPro" id="IPR036291">
    <property type="entry name" value="NAD(P)-bd_dom_sf"/>
</dbReference>
<accession>A0ABU3S8A7</accession>
<gene>
    <name evidence="5" type="ORF">RKE40_14110</name>
</gene>
<organism evidence="5 6">
    <name type="scientific">Bosea rubneri</name>
    <dbReference type="NCBI Taxonomy" id="3075434"/>
    <lineage>
        <taxon>Bacteria</taxon>
        <taxon>Pseudomonadati</taxon>
        <taxon>Pseudomonadota</taxon>
        <taxon>Alphaproteobacteria</taxon>
        <taxon>Hyphomicrobiales</taxon>
        <taxon>Boseaceae</taxon>
        <taxon>Bosea</taxon>
    </lineage>
</organism>
<dbReference type="InterPro" id="IPR002347">
    <property type="entry name" value="SDR_fam"/>
</dbReference>
<keyword evidence="6" id="KW-1185">Reference proteome</keyword>
<dbReference type="GO" id="GO:0016491">
    <property type="term" value="F:oxidoreductase activity"/>
    <property type="evidence" value="ECO:0007669"/>
    <property type="project" value="UniProtKB-KW"/>
</dbReference>
<dbReference type="PANTHER" id="PTHR43976:SF16">
    <property type="entry name" value="SHORT-CHAIN DEHYDROGENASE_REDUCTASE FAMILY PROTEIN"/>
    <property type="match status" value="1"/>
</dbReference>
<evidence type="ECO:0000256" key="1">
    <source>
        <dbReference type="ARBA" id="ARBA00006484"/>
    </source>
</evidence>
<dbReference type="PRINTS" id="PR00080">
    <property type="entry name" value="SDRFAMILY"/>
</dbReference>
<dbReference type="RefSeq" id="WP_316018868.1">
    <property type="nucleotide sequence ID" value="NZ_JAWDID010000019.1"/>
</dbReference>
<evidence type="ECO:0000256" key="3">
    <source>
        <dbReference type="RuleBase" id="RU000363"/>
    </source>
</evidence>
<reference evidence="5 6" key="1">
    <citation type="submission" date="2023-09" db="EMBL/GenBank/DDBJ databases">
        <title>Whole genome shotgun sequencing (WGS) of Bosea sp. ZW T0_25, isolated from stored onions (Allium cepa).</title>
        <authorList>
            <person name="Stoll D.A."/>
            <person name="Huch M."/>
        </authorList>
    </citation>
    <scope>NUCLEOTIDE SEQUENCE [LARGE SCALE GENOMIC DNA]</scope>
    <source>
        <strain evidence="5 6">ZW T0_25</strain>
    </source>
</reference>
<dbReference type="Gene3D" id="3.40.50.720">
    <property type="entry name" value="NAD(P)-binding Rossmann-like Domain"/>
    <property type="match status" value="1"/>
</dbReference>
<evidence type="ECO:0000313" key="5">
    <source>
        <dbReference type="EMBL" id="MDU0341032.1"/>
    </source>
</evidence>
<dbReference type="PANTHER" id="PTHR43976">
    <property type="entry name" value="SHORT CHAIN DEHYDROGENASE"/>
    <property type="match status" value="1"/>
</dbReference>
<dbReference type="PRINTS" id="PR00081">
    <property type="entry name" value="GDHRDH"/>
</dbReference>
<dbReference type="InterPro" id="IPR051911">
    <property type="entry name" value="SDR_oxidoreductase"/>
</dbReference>
<dbReference type="CDD" id="cd05374">
    <property type="entry name" value="17beta-HSD-like_SDR_c"/>
    <property type="match status" value="1"/>
</dbReference>
<dbReference type="EMBL" id="JAWDID010000019">
    <property type="protein sequence ID" value="MDU0341032.1"/>
    <property type="molecule type" value="Genomic_DNA"/>
</dbReference>
<sequence>MTETVLITGTSSGYGKATAEHFLSRGWNVLATMRRPDPGLFGARTERLKVLPLDVTDQRSIDAAIAEGVAAFGAIDVLVNNAGIGMASIVEATPDATIREVFETNTFGVFATCRAIIPQMRRQGGGRIVNVTSSTTIGVMPLVAVYAASKCAVEGFTESLAYELEGFGIKARLVEPGYAPTTSFTANGAERMQGLMPKDYGAFIQSCFGKMANYPTAYCAEAEVAEAVFRAATEDGPQLRYPAGPDSKLLAQLRWSTSEEHYLGRMREMFGPAPSP</sequence>
<comment type="caution">
    <text evidence="5">The sequence shown here is derived from an EMBL/GenBank/DDBJ whole genome shotgun (WGS) entry which is preliminary data.</text>
</comment>
<feature type="domain" description="Ketoreductase" evidence="4">
    <location>
        <begin position="3"/>
        <end position="195"/>
    </location>
</feature>
<dbReference type="Proteomes" id="UP001254257">
    <property type="component" value="Unassembled WGS sequence"/>
</dbReference>
<proteinExistence type="inferred from homology"/>
<dbReference type="SMART" id="SM00822">
    <property type="entry name" value="PKS_KR"/>
    <property type="match status" value="1"/>
</dbReference>
<dbReference type="SUPFAM" id="SSF51735">
    <property type="entry name" value="NAD(P)-binding Rossmann-fold domains"/>
    <property type="match status" value="1"/>
</dbReference>
<keyword evidence="2 5" id="KW-0560">Oxidoreductase</keyword>
<dbReference type="InterPro" id="IPR057326">
    <property type="entry name" value="KR_dom"/>
</dbReference>